<keyword evidence="24" id="KW-1185">Reference proteome</keyword>
<name>A0ABX1GLN6_9GAMM</name>
<keyword evidence="11" id="KW-0275">Fatty acid biosynthesis</keyword>
<dbReference type="PRINTS" id="PR00081">
    <property type="entry name" value="GDHRDH"/>
</dbReference>
<dbReference type="InterPro" id="IPR036291">
    <property type="entry name" value="NAD(P)-bd_dom_sf"/>
</dbReference>
<evidence type="ECO:0000256" key="5">
    <source>
        <dbReference type="ARBA" id="ARBA00022553"/>
    </source>
</evidence>
<evidence type="ECO:0000256" key="18">
    <source>
        <dbReference type="ARBA" id="ARBA00049108"/>
    </source>
</evidence>
<dbReference type="Gene3D" id="3.40.50.720">
    <property type="entry name" value="NAD(P)-binding Rossmann-like Domain"/>
    <property type="match status" value="1"/>
</dbReference>
<evidence type="ECO:0000256" key="21">
    <source>
        <dbReference type="ARBA" id="ARBA00049559"/>
    </source>
</evidence>
<evidence type="ECO:0000256" key="7">
    <source>
        <dbReference type="ARBA" id="ARBA00022857"/>
    </source>
</evidence>
<evidence type="ECO:0000259" key="22">
    <source>
        <dbReference type="SMART" id="SM00822"/>
    </source>
</evidence>
<comment type="similarity">
    <text evidence="3">Belongs to the short-chain dehydrogenases/reductases (SDR) family.</text>
</comment>
<sequence>MADSPRVMGDADFARAPLPFSATGFAGKTVLVSGGGSGIGKATAWLFARLGAQVIVTGRTEEKLVTTVEAIRAQGLLADYRVQDIRDYDGVATLFAELYGEYGGVDVLINNAGGQFPQPAIDFSKNGFDAVVANNLNGSWYMMQHAALQWRDSAKAGCIVNIVAVVPRGMAGGAHTCAARAGVIHLSKTVAVEWAEYGIRVNCVAPGVIFSEGMGVYSEEARSAFDQSNPMRRFGTPWDIAQSCVFLSDSSARFITGEVLTVDGGGQLWGDLWMAGKPDYFK</sequence>
<keyword evidence="4" id="KW-0444">Lipid biosynthesis</keyword>
<evidence type="ECO:0000256" key="15">
    <source>
        <dbReference type="ARBA" id="ARBA00041063"/>
    </source>
</evidence>
<dbReference type="PANTHER" id="PTHR24317:SF7">
    <property type="entry name" value="PEROXISOMAL TRANS-2-ENOYL-COA REDUCTASE"/>
    <property type="match status" value="1"/>
</dbReference>
<accession>A0ABX1GLN6</accession>
<gene>
    <name evidence="23" type="ORF">HCU74_18020</name>
</gene>
<evidence type="ECO:0000256" key="9">
    <source>
        <dbReference type="ARBA" id="ARBA00023098"/>
    </source>
</evidence>
<evidence type="ECO:0000256" key="11">
    <source>
        <dbReference type="ARBA" id="ARBA00023160"/>
    </source>
</evidence>
<comment type="catalytic activity">
    <reaction evidence="16">
        <text>(2E)-dodecenoyl-CoA + NADPH + H(+) = dodecanoyl-CoA + NADP(+)</text>
        <dbReference type="Rhea" id="RHEA:44964"/>
        <dbReference type="ChEBI" id="CHEBI:15378"/>
        <dbReference type="ChEBI" id="CHEBI:57330"/>
        <dbReference type="ChEBI" id="CHEBI:57375"/>
        <dbReference type="ChEBI" id="CHEBI:57783"/>
        <dbReference type="ChEBI" id="CHEBI:58349"/>
    </reaction>
    <physiologicalReaction direction="left-to-right" evidence="16">
        <dbReference type="Rhea" id="RHEA:44965"/>
    </physiologicalReaction>
</comment>
<dbReference type="EC" id="1.3.1.38" evidence="14"/>
<comment type="function">
    <text evidence="12">Participates in chain elongation of fatty acids. Catalyzes the reduction of trans-2-enoyl-CoAs of varying chain lengths from 6:1 to 16:1, having maximum activity with 10:1 CoA. Has no 2,4-dienoyl-CoA reductase activity.</text>
</comment>
<dbReference type="InterPro" id="IPR052388">
    <property type="entry name" value="Peroxisomal_t2-enoyl-CoA_red"/>
</dbReference>
<comment type="caution">
    <text evidence="23">The sequence shown here is derived from an EMBL/GenBank/DDBJ whole genome shotgun (WGS) entry which is preliminary data.</text>
</comment>
<keyword evidence="8" id="KW-0560">Oxidoreductase</keyword>
<evidence type="ECO:0000256" key="3">
    <source>
        <dbReference type="ARBA" id="ARBA00006484"/>
    </source>
</evidence>
<evidence type="ECO:0000256" key="1">
    <source>
        <dbReference type="ARBA" id="ARBA00004275"/>
    </source>
</evidence>
<dbReference type="SUPFAM" id="SSF51735">
    <property type="entry name" value="NAD(P)-binding Rossmann-fold domains"/>
    <property type="match status" value="1"/>
</dbReference>
<comment type="pathway">
    <text evidence="2">Lipid metabolism.</text>
</comment>
<dbReference type="Pfam" id="PF13561">
    <property type="entry name" value="adh_short_C2"/>
    <property type="match status" value="1"/>
</dbReference>
<keyword evidence="10" id="KW-0576">Peroxisome</keyword>
<dbReference type="InterPro" id="IPR057326">
    <property type="entry name" value="KR_dom"/>
</dbReference>
<evidence type="ECO:0000256" key="6">
    <source>
        <dbReference type="ARBA" id="ARBA00022832"/>
    </source>
</evidence>
<keyword evidence="5" id="KW-0597">Phosphoprotein</keyword>
<evidence type="ECO:0000313" key="23">
    <source>
        <dbReference type="EMBL" id="NKI19308.1"/>
    </source>
</evidence>
<evidence type="ECO:0000256" key="16">
    <source>
        <dbReference type="ARBA" id="ARBA00047570"/>
    </source>
</evidence>
<keyword evidence="9" id="KW-0443">Lipid metabolism</keyword>
<keyword evidence="7" id="KW-0521">NADP</keyword>
<dbReference type="RefSeq" id="WP_168451829.1">
    <property type="nucleotide sequence ID" value="NZ_JAAWWK010000007.1"/>
</dbReference>
<comment type="catalytic activity">
    <reaction evidence="19">
        <text>a (2E)-enoyl-CoA + NADPH + H(+) = a 2,3-saturated acyl-CoA + NADP(+)</text>
        <dbReference type="Rhea" id="RHEA:33763"/>
        <dbReference type="ChEBI" id="CHEBI:15378"/>
        <dbReference type="ChEBI" id="CHEBI:57783"/>
        <dbReference type="ChEBI" id="CHEBI:58349"/>
        <dbReference type="ChEBI" id="CHEBI:58856"/>
        <dbReference type="ChEBI" id="CHEBI:65111"/>
        <dbReference type="EC" id="1.3.1.38"/>
    </reaction>
    <physiologicalReaction direction="left-to-right" evidence="19">
        <dbReference type="Rhea" id="RHEA:33764"/>
    </physiologicalReaction>
</comment>
<dbReference type="EMBL" id="JAAWWK010000007">
    <property type="protein sequence ID" value="NKI19308.1"/>
    <property type="molecule type" value="Genomic_DNA"/>
</dbReference>
<evidence type="ECO:0000256" key="20">
    <source>
        <dbReference type="ARBA" id="ARBA00049386"/>
    </source>
</evidence>
<evidence type="ECO:0000313" key="24">
    <source>
        <dbReference type="Proteomes" id="UP000765845"/>
    </source>
</evidence>
<dbReference type="InterPro" id="IPR002347">
    <property type="entry name" value="SDR_fam"/>
</dbReference>
<comment type="catalytic activity">
    <reaction evidence="20">
        <text>(2E)-decenoyl-CoA + NADPH + H(+) = decanoyl-CoA + NADP(+)</text>
        <dbReference type="Rhea" id="RHEA:44960"/>
        <dbReference type="ChEBI" id="CHEBI:15378"/>
        <dbReference type="ChEBI" id="CHEBI:57783"/>
        <dbReference type="ChEBI" id="CHEBI:58349"/>
        <dbReference type="ChEBI" id="CHEBI:61406"/>
        <dbReference type="ChEBI" id="CHEBI:61430"/>
    </reaction>
    <physiologicalReaction direction="left-to-right" evidence="20">
        <dbReference type="Rhea" id="RHEA:44961"/>
    </physiologicalReaction>
</comment>
<dbReference type="SMART" id="SM00822">
    <property type="entry name" value="PKS_KR"/>
    <property type="match status" value="1"/>
</dbReference>
<organism evidence="23 24">
    <name type="scientific">Spongiibacter thalassae</name>
    <dbReference type="NCBI Taxonomy" id="2721624"/>
    <lineage>
        <taxon>Bacteria</taxon>
        <taxon>Pseudomonadati</taxon>
        <taxon>Pseudomonadota</taxon>
        <taxon>Gammaproteobacteria</taxon>
        <taxon>Cellvibrionales</taxon>
        <taxon>Spongiibacteraceae</taxon>
        <taxon>Spongiibacter</taxon>
    </lineage>
</organism>
<keyword evidence="6" id="KW-0276">Fatty acid metabolism</keyword>
<dbReference type="PRINTS" id="PR00080">
    <property type="entry name" value="SDRFAMILY"/>
</dbReference>
<comment type="catalytic activity">
    <reaction evidence="21">
        <text>(2E)-octenoyl-CoA + NADPH + H(+) = octanoyl-CoA + NADP(+)</text>
        <dbReference type="Rhea" id="RHEA:44952"/>
        <dbReference type="ChEBI" id="CHEBI:15378"/>
        <dbReference type="ChEBI" id="CHEBI:57386"/>
        <dbReference type="ChEBI" id="CHEBI:57783"/>
        <dbReference type="ChEBI" id="CHEBI:58349"/>
        <dbReference type="ChEBI" id="CHEBI:62242"/>
    </reaction>
    <physiologicalReaction direction="left-to-right" evidence="21">
        <dbReference type="Rhea" id="RHEA:44953"/>
    </physiologicalReaction>
</comment>
<evidence type="ECO:0000256" key="19">
    <source>
        <dbReference type="ARBA" id="ARBA00049251"/>
    </source>
</evidence>
<feature type="domain" description="Ketoreductase" evidence="22">
    <location>
        <begin position="28"/>
        <end position="197"/>
    </location>
</feature>
<proteinExistence type="inferred from homology"/>
<evidence type="ECO:0000256" key="17">
    <source>
        <dbReference type="ARBA" id="ARBA00048686"/>
    </source>
</evidence>
<dbReference type="PANTHER" id="PTHR24317">
    <property type="entry name" value="PEROXISOMAL TRANS-2-ENOYL-COA REDUCTASE"/>
    <property type="match status" value="1"/>
</dbReference>
<evidence type="ECO:0000256" key="8">
    <source>
        <dbReference type="ARBA" id="ARBA00023002"/>
    </source>
</evidence>
<evidence type="ECO:0000256" key="10">
    <source>
        <dbReference type="ARBA" id="ARBA00023140"/>
    </source>
</evidence>
<reference evidence="23 24" key="1">
    <citation type="submission" date="2020-04" db="EMBL/GenBank/DDBJ databases">
        <authorList>
            <person name="Yoon J."/>
        </authorList>
    </citation>
    <scope>NUCLEOTIDE SEQUENCE [LARGE SCALE GENOMIC DNA]</scope>
    <source>
        <strain evidence="23 24">KMU-166</strain>
    </source>
</reference>
<protein>
    <recommendedName>
        <fullName evidence="15">Peroxisomal trans-2-enoyl-CoA reductase</fullName>
        <ecNumber evidence="14">1.3.1.38</ecNumber>
    </recommendedName>
</protein>
<evidence type="ECO:0000256" key="12">
    <source>
        <dbReference type="ARBA" id="ARBA00037124"/>
    </source>
</evidence>
<evidence type="ECO:0000256" key="2">
    <source>
        <dbReference type="ARBA" id="ARBA00005189"/>
    </source>
</evidence>
<comment type="subcellular location">
    <subcellularLocation>
        <location evidence="1">Peroxisome</location>
    </subcellularLocation>
</comment>
<evidence type="ECO:0000256" key="13">
    <source>
        <dbReference type="ARBA" id="ARBA00038622"/>
    </source>
</evidence>
<evidence type="ECO:0000256" key="4">
    <source>
        <dbReference type="ARBA" id="ARBA00022516"/>
    </source>
</evidence>
<comment type="subunit">
    <text evidence="13">Interacts with PEX5, probably required to target it into peroxisomes.</text>
</comment>
<dbReference type="Proteomes" id="UP000765845">
    <property type="component" value="Unassembled WGS sequence"/>
</dbReference>
<comment type="catalytic activity">
    <reaction evidence="18">
        <text>(2E)-hexenoyl-CoA + NADPH + H(+) = hexanoyl-CoA + NADP(+)</text>
        <dbReference type="Rhea" id="RHEA:44956"/>
        <dbReference type="ChEBI" id="CHEBI:15378"/>
        <dbReference type="ChEBI" id="CHEBI:57783"/>
        <dbReference type="ChEBI" id="CHEBI:58349"/>
        <dbReference type="ChEBI" id="CHEBI:62077"/>
        <dbReference type="ChEBI" id="CHEBI:62620"/>
    </reaction>
    <physiologicalReaction direction="left-to-right" evidence="18">
        <dbReference type="Rhea" id="RHEA:44957"/>
    </physiologicalReaction>
</comment>
<comment type="catalytic activity">
    <reaction evidence="17">
        <text>(2E)-tetradecenoyl-CoA + NADPH + H(+) = tetradecanoyl-CoA + NADP(+)</text>
        <dbReference type="Rhea" id="RHEA:44968"/>
        <dbReference type="ChEBI" id="CHEBI:15378"/>
        <dbReference type="ChEBI" id="CHEBI:57385"/>
        <dbReference type="ChEBI" id="CHEBI:57783"/>
        <dbReference type="ChEBI" id="CHEBI:58349"/>
        <dbReference type="ChEBI" id="CHEBI:61405"/>
    </reaction>
    <physiologicalReaction direction="left-to-right" evidence="17">
        <dbReference type="Rhea" id="RHEA:44969"/>
    </physiologicalReaction>
</comment>
<evidence type="ECO:0000256" key="14">
    <source>
        <dbReference type="ARBA" id="ARBA00038849"/>
    </source>
</evidence>